<feature type="disulfide bond" evidence="5">
    <location>
        <begin position="62"/>
        <end position="385"/>
    </location>
</feature>
<dbReference type="InterPro" id="IPR016274">
    <property type="entry name" value="Histidine_acid_Pase_euk"/>
</dbReference>
<dbReference type="KEGG" id="clus:A9F13_11g02068"/>
<dbReference type="PIRSF" id="PIRSF000894">
    <property type="entry name" value="Acid_phosphatase"/>
    <property type="match status" value="1"/>
</dbReference>
<keyword evidence="5" id="KW-1015">Disulfide bond</keyword>
<evidence type="ECO:0000256" key="4">
    <source>
        <dbReference type="PIRSR" id="PIRSR000894-1"/>
    </source>
</evidence>
<gene>
    <name evidence="6" type="ORF">A9F13_11g02068</name>
</gene>
<keyword evidence="2" id="KW-0378">Hydrolase</keyword>
<dbReference type="Pfam" id="PF00328">
    <property type="entry name" value="His_Phos_2"/>
    <property type="match status" value="1"/>
</dbReference>
<evidence type="ECO:0000256" key="2">
    <source>
        <dbReference type="ARBA" id="ARBA00022801"/>
    </source>
</evidence>
<comment type="similarity">
    <text evidence="1">Belongs to the histidine acid phosphatase family.</text>
</comment>
<dbReference type="PANTHER" id="PTHR20963:SF18">
    <property type="entry name" value="ACID PHOSPHATASE PHO11-RELATED"/>
    <property type="match status" value="1"/>
</dbReference>
<sequence>MVAISKLVNSGLLLAGQSVFSDVASPQQASTQQYNILSFLGGAAPYIQHPGFGISPDVPPQCTLEQVHLLSRHGERYPSTNSGKTLEKIMKKFENYNGTFTGELAFLNDYTFFVPDNALLEKETTPFNSHSPYAGTSNAMRHGMFFRNKYQSLFNATEETLNVFTSNSGRVHLTSQYFARGFMGEQYSDDAVKYYVITEDAEMGANSLTPRSGCQAYDEDANDDLVSKFDTSFLEDAQKRILKGNDGLNLTTSDVNQLFSWCAYEINVRGSSPFCDLFTNEEFIKYSYSTDLSNYYSHGKGHNLTHVIGAPYLNATLQFLKEENPDFKVLLAFTHDTDVEIFHSALGLLEPKDDLPTDHIPFPNPYVHSQIVPQGARLYTEKYTCDGESYVRYLVNDAVYPIQSCQSGPGFSCKLSDFESYINSRLEGVDYASQCNATNVPSEVTFLWDYKTANYTATDINA</sequence>
<dbReference type="InterPro" id="IPR029033">
    <property type="entry name" value="His_PPase_superfam"/>
</dbReference>
<dbReference type="Gene3D" id="3.40.50.1240">
    <property type="entry name" value="Phosphoglycerate mutase-like"/>
    <property type="match status" value="1"/>
</dbReference>
<dbReference type="PANTHER" id="PTHR20963">
    <property type="entry name" value="MULTIPLE INOSITOL POLYPHOSPHATE PHOSPHATASE-RELATED"/>
    <property type="match status" value="1"/>
</dbReference>
<dbReference type="GO" id="GO:0003993">
    <property type="term" value="F:acid phosphatase activity"/>
    <property type="evidence" value="ECO:0007669"/>
    <property type="project" value="TreeGrafter"/>
</dbReference>
<evidence type="ECO:0000256" key="3">
    <source>
        <dbReference type="ARBA" id="ARBA00023180"/>
    </source>
</evidence>
<proteinExistence type="inferred from homology"/>
<evidence type="ECO:0000256" key="5">
    <source>
        <dbReference type="PIRSR" id="PIRSR000894-2"/>
    </source>
</evidence>
<dbReference type="GO" id="GO:0009277">
    <property type="term" value="C:fungal-type cell wall"/>
    <property type="evidence" value="ECO:0007669"/>
    <property type="project" value="TreeGrafter"/>
</dbReference>
<dbReference type="Proteomes" id="UP000195602">
    <property type="component" value="Unassembled WGS sequence"/>
</dbReference>
<accession>A0AA91PYB6</accession>
<feature type="disulfide bond" evidence="5">
    <location>
        <begin position="405"/>
        <end position="413"/>
    </location>
</feature>
<dbReference type="InterPro" id="IPR033379">
    <property type="entry name" value="Acid_Pase_AS"/>
</dbReference>
<dbReference type="CDD" id="cd07061">
    <property type="entry name" value="HP_HAP_like"/>
    <property type="match status" value="1"/>
</dbReference>
<dbReference type="PROSITE" id="PS00616">
    <property type="entry name" value="HIS_ACID_PHOSPHAT_1"/>
    <property type="match status" value="1"/>
</dbReference>
<feature type="active site" description="Nucleophile" evidence="4">
    <location>
        <position position="73"/>
    </location>
</feature>
<dbReference type="InterPro" id="IPR000560">
    <property type="entry name" value="His_Pase_clade-2"/>
</dbReference>
<evidence type="ECO:0000256" key="1">
    <source>
        <dbReference type="ARBA" id="ARBA00005375"/>
    </source>
</evidence>
<dbReference type="PROSITE" id="PS00778">
    <property type="entry name" value="HIS_ACID_PHOSPHAT_2"/>
    <property type="match status" value="1"/>
</dbReference>
<evidence type="ECO:0000313" key="7">
    <source>
        <dbReference type="Proteomes" id="UP000195602"/>
    </source>
</evidence>
<keyword evidence="3" id="KW-0325">Glycoprotein</keyword>
<dbReference type="EMBL" id="LYUB02000011">
    <property type="protein sequence ID" value="OVF07853.1"/>
    <property type="molecule type" value="Genomic_DNA"/>
</dbReference>
<dbReference type="SUPFAM" id="SSF53254">
    <property type="entry name" value="Phosphoglycerate mutase-like"/>
    <property type="match status" value="1"/>
</dbReference>
<reference evidence="6 7" key="1">
    <citation type="submission" date="2017-04" db="EMBL/GenBank/DDBJ databases">
        <title>Draft genome of the yeast Clavispora lusitaniae type strain CBS 6936.</title>
        <authorList>
            <person name="Durrens P."/>
            <person name="Klopp C."/>
            <person name="Biteau N."/>
            <person name="Fitton-Ouhabi V."/>
            <person name="Dementhon K."/>
            <person name="Accoceberry I."/>
            <person name="Sherman D.J."/>
            <person name="Noel T."/>
        </authorList>
    </citation>
    <scope>NUCLEOTIDE SEQUENCE [LARGE SCALE GENOMIC DNA]</scope>
    <source>
        <strain evidence="6 7">CBS 6936</strain>
    </source>
</reference>
<evidence type="ECO:0000313" key="6">
    <source>
        <dbReference type="EMBL" id="OVF07853.1"/>
    </source>
</evidence>
<organism evidence="6 7">
    <name type="scientific">Clavispora lusitaniae</name>
    <name type="common">Candida lusitaniae</name>
    <dbReference type="NCBI Taxonomy" id="36911"/>
    <lineage>
        <taxon>Eukaryota</taxon>
        <taxon>Fungi</taxon>
        <taxon>Dikarya</taxon>
        <taxon>Ascomycota</taxon>
        <taxon>Saccharomycotina</taxon>
        <taxon>Pichiomycetes</taxon>
        <taxon>Metschnikowiaceae</taxon>
        <taxon>Clavispora</taxon>
    </lineage>
</organism>
<feature type="active site" description="Proton donor" evidence="4">
    <location>
        <position position="336"/>
    </location>
</feature>
<comment type="caution">
    <text evidence="6">The sequence shown here is derived from an EMBL/GenBank/DDBJ whole genome shotgun (WGS) entry which is preliminary data.</text>
</comment>
<name>A0AA91PYB6_CLALS</name>
<feature type="disulfide bond" evidence="5">
    <location>
        <begin position="262"/>
        <end position="275"/>
    </location>
</feature>
<dbReference type="AlphaFoldDB" id="A0AA91PYB6"/>
<dbReference type="OMA" id="TGEMDAK"/>
<protein>
    <submittedName>
        <fullName evidence="6">Constitutive acid phosphatase</fullName>
    </submittedName>
</protein>